<dbReference type="InterPro" id="IPR001173">
    <property type="entry name" value="Glyco_trans_2-like"/>
</dbReference>
<feature type="domain" description="Glycosyltransferase 2-like" evidence="5">
    <location>
        <begin position="8"/>
        <end position="177"/>
    </location>
</feature>
<evidence type="ECO:0000256" key="3">
    <source>
        <dbReference type="ARBA" id="ARBA00022679"/>
    </source>
</evidence>
<dbReference type="EMBL" id="JBHSNC010000055">
    <property type="protein sequence ID" value="MFC5531540.1"/>
    <property type="molecule type" value="Genomic_DNA"/>
</dbReference>
<keyword evidence="4" id="KW-1133">Transmembrane helix</keyword>
<sequence>MRVAPAISIIVPVYNMEKYLVQALDSLISQSIRELEIIIVNDGSVDASGEIIDRYARMDNRIIVVNQDNAGLSAARNSALAVATGKYVAFFDSDDWVEPDMYDTLYRAAELEDCDYVFCNHFKDFEQSGEVRRSASRYETGLYATREEFRNQILFHLIIRGEGEAVVWNGLYKRELIESHSLRFGQHLILEDYVFNMQYLHLVRSARFVDAPLYHYRIRAHSLSRTLHDGLFANLVEVHEMKEKLIDQSELKGKSDHIEDAKWFISLARNYIYLEYMFNDPKRPKRKLRKISETVHHEKTRKLLRRVLQAKQRNFFNVAAYIKAVPLIAAAAAAIGLAYRTKKRLRF</sequence>
<evidence type="ECO:0000256" key="4">
    <source>
        <dbReference type="SAM" id="Phobius"/>
    </source>
</evidence>
<dbReference type="PANTHER" id="PTHR22916:SF51">
    <property type="entry name" value="GLYCOSYLTRANSFERASE EPSH-RELATED"/>
    <property type="match status" value="1"/>
</dbReference>
<evidence type="ECO:0000313" key="6">
    <source>
        <dbReference type="EMBL" id="MFC5531540.1"/>
    </source>
</evidence>
<gene>
    <name evidence="6" type="ORF">ACFPQ4_19140</name>
</gene>
<dbReference type="RefSeq" id="WP_378113504.1">
    <property type="nucleotide sequence ID" value="NZ_JBHSNC010000055.1"/>
</dbReference>
<dbReference type="SUPFAM" id="SSF53448">
    <property type="entry name" value="Nucleotide-diphospho-sugar transferases"/>
    <property type="match status" value="1"/>
</dbReference>
<keyword evidence="3 6" id="KW-0808">Transferase</keyword>
<accession>A0ABW0R3D3</accession>
<dbReference type="EC" id="2.4.-.-" evidence="6"/>
<dbReference type="CDD" id="cd00761">
    <property type="entry name" value="Glyco_tranf_GTA_type"/>
    <property type="match status" value="1"/>
</dbReference>
<evidence type="ECO:0000256" key="2">
    <source>
        <dbReference type="ARBA" id="ARBA00022676"/>
    </source>
</evidence>
<dbReference type="PANTHER" id="PTHR22916">
    <property type="entry name" value="GLYCOSYLTRANSFERASE"/>
    <property type="match status" value="1"/>
</dbReference>
<dbReference type="Pfam" id="PF00535">
    <property type="entry name" value="Glycos_transf_2"/>
    <property type="match status" value="1"/>
</dbReference>
<keyword evidence="2 6" id="KW-0328">Glycosyltransferase</keyword>
<organism evidence="6 7">
    <name type="scientific">Cohnella yongneupensis</name>
    <dbReference type="NCBI Taxonomy" id="425006"/>
    <lineage>
        <taxon>Bacteria</taxon>
        <taxon>Bacillati</taxon>
        <taxon>Bacillota</taxon>
        <taxon>Bacilli</taxon>
        <taxon>Bacillales</taxon>
        <taxon>Paenibacillaceae</taxon>
        <taxon>Cohnella</taxon>
    </lineage>
</organism>
<comment type="caution">
    <text evidence="6">The sequence shown here is derived from an EMBL/GenBank/DDBJ whole genome shotgun (WGS) entry which is preliminary data.</text>
</comment>
<dbReference type="InterPro" id="IPR029044">
    <property type="entry name" value="Nucleotide-diphossugar_trans"/>
</dbReference>
<comment type="similarity">
    <text evidence="1">Belongs to the glycosyltransferase 2 family.</text>
</comment>
<keyword evidence="4" id="KW-0472">Membrane</keyword>
<keyword evidence="7" id="KW-1185">Reference proteome</keyword>
<feature type="transmembrane region" description="Helical" evidence="4">
    <location>
        <begin position="318"/>
        <end position="339"/>
    </location>
</feature>
<reference evidence="7" key="1">
    <citation type="journal article" date="2019" name="Int. J. Syst. Evol. Microbiol.">
        <title>The Global Catalogue of Microorganisms (GCM) 10K type strain sequencing project: providing services to taxonomists for standard genome sequencing and annotation.</title>
        <authorList>
            <consortium name="The Broad Institute Genomics Platform"/>
            <consortium name="The Broad Institute Genome Sequencing Center for Infectious Disease"/>
            <person name="Wu L."/>
            <person name="Ma J."/>
        </authorList>
    </citation>
    <scope>NUCLEOTIDE SEQUENCE [LARGE SCALE GENOMIC DNA]</scope>
    <source>
        <strain evidence="7">CGMCC 1.18578</strain>
    </source>
</reference>
<name>A0ABW0R3D3_9BACL</name>
<proteinExistence type="inferred from homology"/>
<protein>
    <submittedName>
        <fullName evidence="6">Glycosyltransferase</fullName>
        <ecNumber evidence="6">2.4.-.-</ecNumber>
    </submittedName>
</protein>
<evidence type="ECO:0000259" key="5">
    <source>
        <dbReference type="Pfam" id="PF00535"/>
    </source>
</evidence>
<evidence type="ECO:0000313" key="7">
    <source>
        <dbReference type="Proteomes" id="UP001596108"/>
    </source>
</evidence>
<dbReference type="Proteomes" id="UP001596108">
    <property type="component" value="Unassembled WGS sequence"/>
</dbReference>
<dbReference type="GO" id="GO:0016757">
    <property type="term" value="F:glycosyltransferase activity"/>
    <property type="evidence" value="ECO:0007669"/>
    <property type="project" value="UniProtKB-KW"/>
</dbReference>
<evidence type="ECO:0000256" key="1">
    <source>
        <dbReference type="ARBA" id="ARBA00006739"/>
    </source>
</evidence>
<keyword evidence="4" id="KW-0812">Transmembrane</keyword>
<dbReference type="Gene3D" id="3.90.550.10">
    <property type="entry name" value="Spore Coat Polysaccharide Biosynthesis Protein SpsA, Chain A"/>
    <property type="match status" value="1"/>
</dbReference>